<dbReference type="PRINTS" id="PR01035">
    <property type="entry name" value="TCRTETA"/>
</dbReference>
<evidence type="ECO:0000256" key="3">
    <source>
        <dbReference type="ARBA" id="ARBA00007520"/>
    </source>
</evidence>
<feature type="transmembrane region" description="Helical" evidence="8">
    <location>
        <begin position="165"/>
        <end position="185"/>
    </location>
</feature>
<feature type="transmembrane region" description="Helical" evidence="8">
    <location>
        <begin position="374"/>
        <end position="395"/>
    </location>
</feature>
<keyword evidence="7 8" id="KW-0472">Membrane</keyword>
<keyword evidence="11" id="KW-1185">Reference proteome</keyword>
<dbReference type="Proteomes" id="UP001597546">
    <property type="component" value="Unassembled WGS sequence"/>
</dbReference>
<evidence type="ECO:0000256" key="6">
    <source>
        <dbReference type="ARBA" id="ARBA00022989"/>
    </source>
</evidence>
<dbReference type="PROSITE" id="PS50850">
    <property type="entry name" value="MFS"/>
    <property type="match status" value="1"/>
</dbReference>
<evidence type="ECO:0000259" key="9">
    <source>
        <dbReference type="PROSITE" id="PS50850"/>
    </source>
</evidence>
<dbReference type="SUPFAM" id="SSF103473">
    <property type="entry name" value="MFS general substrate transporter"/>
    <property type="match status" value="1"/>
</dbReference>
<feature type="transmembrane region" description="Helical" evidence="8">
    <location>
        <begin position="79"/>
        <end position="102"/>
    </location>
</feature>
<feature type="transmembrane region" description="Helical" evidence="8">
    <location>
        <begin position="308"/>
        <end position="333"/>
    </location>
</feature>
<dbReference type="InterPro" id="IPR036259">
    <property type="entry name" value="MFS_trans_sf"/>
</dbReference>
<dbReference type="PROSITE" id="PS00216">
    <property type="entry name" value="SUGAR_TRANSPORT_1"/>
    <property type="match status" value="1"/>
</dbReference>
<comment type="caution">
    <text evidence="10">The sequence shown here is derived from an EMBL/GenBank/DDBJ whole genome shotgun (WGS) entry which is preliminary data.</text>
</comment>
<evidence type="ECO:0000256" key="7">
    <source>
        <dbReference type="ARBA" id="ARBA00023136"/>
    </source>
</evidence>
<keyword evidence="5 8" id="KW-0812">Transmembrane</keyword>
<dbReference type="RefSeq" id="WP_379040304.1">
    <property type="nucleotide sequence ID" value="NZ_JBHSKW010000003.1"/>
</dbReference>
<dbReference type="EMBL" id="JBHULV010000046">
    <property type="protein sequence ID" value="MFD2732745.1"/>
    <property type="molecule type" value="Genomic_DNA"/>
</dbReference>
<name>A0ABW5TU26_9SPHI</name>
<reference evidence="11" key="1">
    <citation type="journal article" date="2019" name="Int. J. Syst. Evol. Microbiol.">
        <title>The Global Catalogue of Microorganisms (GCM) 10K type strain sequencing project: providing services to taxonomists for standard genome sequencing and annotation.</title>
        <authorList>
            <consortium name="The Broad Institute Genomics Platform"/>
            <consortium name="The Broad Institute Genome Sequencing Center for Infectious Disease"/>
            <person name="Wu L."/>
            <person name="Ma J."/>
        </authorList>
    </citation>
    <scope>NUCLEOTIDE SEQUENCE [LARGE SCALE GENOMIC DNA]</scope>
    <source>
        <strain evidence="11">KCTC 42456</strain>
    </source>
</reference>
<feature type="transmembrane region" description="Helical" evidence="8">
    <location>
        <begin position="251"/>
        <end position="272"/>
    </location>
</feature>
<comment type="subcellular location">
    <subcellularLocation>
        <location evidence="2">Membrane</location>
        <topology evidence="2">Multi-pass membrane protein</topology>
    </subcellularLocation>
</comment>
<feature type="transmembrane region" description="Helical" evidence="8">
    <location>
        <begin position="345"/>
        <end position="368"/>
    </location>
</feature>
<dbReference type="InterPro" id="IPR011701">
    <property type="entry name" value="MFS"/>
</dbReference>
<feature type="transmembrane region" description="Helical" evidence="8">
    <location>
        <begin position="108"/>
        <end position="125"/>
    </location>
</feature>
<evidence type="ECO:0000313" key="11">
    <source>
        <dbReference type="Proteomes" id="UP001597546"/>
    </source>
</evidence>
<feature type="transmembrane region" description="Helical" evidence="8">
    <location>
        <begin position="137"/>
        <end position="159"/>
    </location>
</feature>
<evidence type="ECO:0000256" key="1">
    <source>
        <dbReference type="ARBA" id="ARBA00003279"/>
    </source>
</evidence>
<keyword evidence="4" id="KW-0813">Transport</keyword>
<dbReference type="InterPro" id="IPR020846">
    <property type="entry name" value="MFS_dom"/>
</dbReference>
<evidence type="ECO:0000256" key="8">
    <source>
        <dbReference type="SAM" id="Phobius"/>
    </source>
</evidence>
<dbReference type="PANTHER" id="PTHR23504">
    <property type="entry name" value="MAJOR FACILITATOR SUPERFAMILY DOMAIN-CONTAINING PROTEIN 10"/>
    <property type="match status" value="1"/>
</dbReference>
<dbReference type="Gene3D" id="1.20.1250.20">
    <property type="entry name" value="MFS general substrate transporter like domains"/>
    <property type="match status" value="1"/>
</dbReference>
<comment type="function">
    <text evidence="1">Resistance to tetracycline by an active tetracycline efflux. This is an energy-dependent process that decreases the accumulation of the antibiotic in whole cells. This protein functions as a metal-tetracycline/H(+) antiporter.</text>
</comment>
<organism evidence="10 11">
    <name type="scientific">Pedobacter alpinus</name>
    <dbReference type="NCBI Taxonomy" id="1590643"/>
    <lineage>
        <taxon>Bacteria</taxon>
        <taxon>Pseudomonadati</taxon>
        <taxon>Bacteroidota</taxon>
        <taxon>Sphingobacteriia</taxon>
        <taxon>Sphingobacteriales</taxon>
        <taxon>Sphingobacteriaceae</taxon>
        <taxon>Pedobacter</taxon>
    </lineage>
</organism>
<evidence type="ECO:0000256" key="5">
    <source>
        <dbReference type="ARBA" id="ARBA00022692"/>
    </source>
</evidence>
<feature type="transmembrane region" description="Helical" evidence="8">
    <location>
        <begin position="284"/>
        <end position="302"/>
    </location>
</feature>
<dbReference type="Pfam" id="PF07690">
    <property type="entry name" value="MFS_1"/>
    <property type="match status" value="1"/>
</dbReference>
<sequence>MAKNGKASLGFIFITLLIDVTGLGIIIPVLPTLISELINGNLSDAASYGGWLTFAYAFMQFICAPILGNLSDKFGRRPVLLFSLFGFGIDYLFLAFAPTIWWLFVGRIIAGVTGASFTTASAYIADISTPEKRAQNFGLIGAAFGVGFILGPVMGGLLGQFGSRIPFFAAAGLSLLNTLYGYFVLPESLPLEKRRPFVLKRANPFGSLMQLKKYPAVSGLIITLILMYTANNGLQSTWAYYGMEKFSWNEAWVGYSLGFIGLMIGVVQVVIIRWAIPKFGQEKSLYIGLSFYSLGLLLFAFAPNGLLMFVFIVPYSLGGIAGPALQSIISGYAPSNEQGELQGALTSLMSATTIFAPPLMTMLFAYFTSQNAPFQFPGAPFLLSSILILISVFLAQRSLKAHSSVN</sequence>
<proteinExistence type="inferred from homology"/>
<feature type="transmembrane region" description="Helical" evidence="8">
    <location>
        <begin position="48"/>
        <end position="67"/>
    </location>
</feature>
<evidence type="ECO:0000313" key="10">
    <source>
        <dbReference type="EMBL" id="MFD2732745.1"/>
    </source>
</evidence>
<feature type="transmembrane region" description="Helical" evidence="8">
    <location>
        <begin position="214"/>
        <end position="231"/>
    </location>
</feature>
<dbReference type="PANTHER" id="PTHR23504:SF15">
    <property type="entry name" value="MAJOR FACILITATOR SUPERFAMILY (MFS) PROFILE DOMAIN-CONTAINING PROTEIN"/>
    <property type="match status" value="1"/>
</dbReference>
<evidence type="ECO:0000256" key="4">
    <source>
        <dbReference type="ARBA" id="ARBA00022448"/>
    </source>
</evidence>
<feature type="domain" description="Major facilitator superfamily (MFS) profile" evidence="9">
    <location>
        <begin position="8"/>
        <end position="403"/>
    </location>
</feature>
<feature type="transmembrane region" description="Helical" evidence="8">
    <location>
        <begin position="7"/>
        <end position="28"/>
    </location>
</feature>
<dbReference type="InterPro" id="IPR001958">
    <property type="entry name" value="Tet-R_TetA/multi-R_MdtG-like"/>
</dbReference>
<keyword evidence="6 8" id="KW-1133">Transmembrane helix</keyword>
<protein>
    <submittedName>
        <fullName evidence="10">TCR/Tet family MFS transporter</fullName>
    </submittedName>
</protein>
<dbReference type="CDD" id="cd17388">
    <property type="entry name" value="MFS_TetA"/>
    <property type="match status" value="1"/>
</dbReference>
<accession>A0ABW5TU26</accession>
<comment type="similarity">
    <text evidence="3">Belongs to the major facilitator superfamily. TCR/Tet family.</text>
</comment>
<dbReference type="InterPro" id="IPR005829">
    <property type="entry name" value="Sugar_transporter_CS"/>
</dbReference>
<gene>
    <name evidence="10" type="ORF">ACFSSE_13635</name>
</gene>
<evidence type="ECO:0000256" key="2">
    <source>
        <dbReference type="ARBA" id="ARBA00004141"/>
    </source>
</evidence>